<sequence length="395" mass="43138">MTVNETVPAPRSASGPGTGLSEVSGRIRELADRARADGTDTSVLDLVVDDLNTGGVTLAGTDLVVVYPPDVLLPDAQPKRWQSVEGWFAALRDVLVFAPIALTWWRLRDALEAYDQQKSTDVFLLGWARGFPQGDPAEPTTVTLGTSAIHVTLLIVLVAALTIGLHIVQTIREKQLSREEDRRRLATELARATFLLAAPPARPAGKPLDNSSADRLAAQLLASTVNLEGALRRTSEEIVTVLETGPGSRIQTALDGWTRSVDELTTMVRSLLPPNELAQELIRVRELTAREGEQLRAALDALVTDLRRAQETTGQEIHRHDLAVAAVRELAQRLGDSLMVFTERADNLVDSTHSLWQLVDQMESRNGLRHTSGFRHNADPSPREGYGRPSDGSRS</sequence>
<feature type="compositionally biased region" description="Basic and acidic residues" evidence="1">
    <location>
        <begin position="376"/>
        <end position="395"/>
    </location>
</feature>
<reference evidence="3 4" key="1">
    <citation type="submission" date="2022-10" db="EMBL/GenBank/DDBJ databases">
        <authorList>
            <person name="Xie J."/>
            <person name="Shen N."/>
        </authorList>
    </citation>
    <scope>NUCLEOTIDE SEQUENCE [LARGE SCALE GENOMIC DNA]</scope>
    <source>
        <strain evidence="3 4">YIM65594</strain>
    </source>
</reference>
<dbReference type="Proteomes" id="UP001354931">
    <property type="component" value="Unassembled WGS sequence"/>
</dbReference>
<dbReference type="RefSeq" id="WP_326022604.1">
    <property type="nucleotide sequence ID" value="NZ_JAOZYC010000184.1"/>
</dbReference>
<feature type="region of interest" description="Disordered" evidence="1">
    <location>
        <begin position="367"/>
        <end position="395"/>
    </location>
</feature>
<name>A0ABU6FG39_9ACTN</name>
<comment type="caution">
    <text evidence="3">The sequence shown here is derived from an EMBL/GenBank/DDBJ whole genome shotgun (WGS) entry which is preliminary data.</text>
</comment>
<feature type="region of interest" description="Disordered" evidence="1">
    <location>
        <begin position="1"/>
        <end position="23"/>
    </location>
</feature>
<keyword evidence="2" id="KW-0472">Membrane</keyword>
<evidence type="ECO:0000313" key="4">
    <source>
        <dbReference type="Proteomes" id="UP001354931"/>
    </source>
</evidence>
<keyword evidence="2" id="KW-0812">Transmembrane</keyword>
<organism evidence="3 4">
    <name type="scientific">Streptomyces endophyticus</name>
    <dbReference type="NCBI Taxonomy" id="714166"/>
    <lineage>
        <taxon>Bacteria</taxon>
        <taxon>Bacillati</taxon>
        <taxon>Actinomycetota</taxon>
        <taxon>Actinomycetes</taxon>
        <taxon>Kitasatosporales</taxon>
        <taxon>Streptomycetaceae</taxon>
        <taxon>Streptomyces</taxon>
    </lineage>
</organism>
<keyword evidence="2" id="KW-1133">Transmembrane helix</keyword>
<keyword evidence="4" id="KW-1185">Reference proteome</keyword>
<proteinExistence type="predicted"/>
<accession>A0ABU6FG39</accession>
<dbReference type="EMBL" id="JAOZYC010000184">
    <property type="protein sequence ID" value="MEB8342997.1"/>
    <property type="molecule type" value="Genomic_DNA"/>
</dbReference>
<feature type="transmembrane region" description="Helical" evidence="2">
    <location>
        <begin position="148"/>
        <end position="168"/>
    </location>
</feature>
<protein>
    <submittedName>
        <fullName evidence="3">FUSC family protein</fullName>
    </submittedName>
</protein>
<gene>
    <name evidence="3" type="ORF">OKJ99_36460</name>
</gene>
<evidence type="ECO:0000313" key="3">
    <source>
        <dbReference type="EMBL" id="MEB8342997.1"/>
    </source>
</evidence>
<evidence type="ECO:0000256" key="2">
    <source>
        <dbReference type="SAM" id="Phobius"/>
    </source>
</evidence>
<evidence type="ECO:0000256" key="1">
    <source>
        <dbReference type="SAM" id="MobiDB-lite"/>
    </source>
</evidence>